<dbReference type="PANTHER" id="PTHR30136:SF24">
    <property type="entry name" value="HTH-TYPE TRANSCRIPTIONAL REPRESSOR ALLR"/>
    <property type="match status" value="1"/>
</dbReference>
<protein>
    <submittedName>
        <fullName evidence="6">IclR family transcriptional regulator</fullName>
    </submittedName>
</protein>
<dbReference type="SUPFAM" id="SSF55781">
    <property type="entry name" value="GAF domain-like"/>
    <property type="match status" value="1"/>
</dbReference>
<accession>A0ABN1RGS6</accession>
<sequence>MAAGSDGAPVSMIERVVRVLDAFDGVARLSLAQVVQRTGLPRSSVHRILDQLVAVRWLSREGNDYRLGIRMLELGSLALQQDTLHDAALPVMRQLHASSKQIVHLAVLDGMEIVYLEKIGNPPNMDLPSRIGGRAPAYCTGVGKAILAYADAEAVQEVLDGGLRARTRFTITDPAQFVRELRRIRERGVAFDREEAMRGVGCVAAAVRGPGKAVAALSVCGPVRQLDFARLAPAVQQGALRIWRAVGLGAPKPAPRVADAPAPGDWPAGALDAWATWPRLTDWF</sequence>
<organism evidence="6 7">
    <name type="scientific">Actinocorallia libanotica</name>
    <dbReference type="NCBI Taxonomy" id="46162"/>
    <lineage>
        <taxon>Bacteria</taxon>
        <taxon>Bacillati</taxon>
        <taxon>Actinomycetota</taxon>
        <taxon>Actinomycetes</taxon>
        <taxon>Streptosporangiales</taxon>
        <taxon>Thermomonosporaceae</taxon>
        <taxon>Actinocorallia</taxon>
    </lineage>
</organism>
<dbReference type="Pfam" id="PF01614">
    <property type="entry name" value="IclR_C"/>
    <property type="match status" value="1"/>
</dbReference>
<dbReference type="PROSITE" id="PS51078">
    <property type="entry name" value="ICLR_ED"/>
    <property type="match status" value="1"/>
</dbReference>
<proteinExistence type="predicted"/>
<dbReference type="RefSeq" id="WP_344242743.1">
    <property type="nucleotide sequence ID" value="NZ_BAAAHH010000018.1"/>
</dbReference>
<feature type="domain" description="IclR-ED" evidence="5">
    <location>
        <begin position="70"/>
        <end position="248"/>
    </location>
</feature>
<name>A0ABN1RGS6_9ACTN</name>
<dbReference type="SUPFAM" id="SSF46785">
    <property type="entry name" value="Winged helix' DNA-binding domain"/>
    <property type="match status" value="1"/>
</dbReference>
<evidence type="ECO:0000259" key="5">
    <source>
        <dbReference type="PROSITE" id="PS51078"/>
    </source>
</evidence>
<keyword evidence="2" id="KW-0238">DNA-binding</keyword>
<keyword evidence="3" id="KW-0804">Transcription</keyword>
<dbReference type="InterPro" id="IPR029016">
    <property type="entry name" value="GAF-like_dom_sf"/>
</dbReference>
<evidence type="ECO:0000313" key="6">
    <source>
        <dbReference type="EMBL" id="GAA0956954.1"/>
    </source>
</evidence>
<dbReference type="Gene3D" id="1.10.10.10">
    <property type="entry name" value="Winged helix-like DNA-binding domain superfamily/Winged helix DNA-binding domain"/>
    <property type="match status" value="1"/>
</dbReference>
<comment type="caution">
    <text evidence="6">The sequence shown here is derived from an EMBL/GenBank/DDBJ whole genome shotgun (WGS) entry which is preliminary data.</text>
</comment>
<reference evidence="6 7" key="1">
    <citation type="journal article" date="2019" name="Int. J. Syst. Evol. Microbiol.">
        <title>The Global Catalogue of Microorganisms (GCM) 10K type strain sequencing project: providing services to taxonomists for standard genome sequencing and annotation.</title>
        <authorList>
            <consortium name="The Broad Institute Genomics Platform"/>
            <consortium name="The Broad Institute Genome Sequencing Center for Infectious Disease"/>
            <person name="Wu L."/>
            <person name="Ma J."/>
        </authorList>
    </citation>
    <scope>NUCLEOTIDE SEQUENCE [LARGE SCALE GENOMIC DNA]</scope>
    <source>
        <strain evidence="6 7">JCM 10696</strain>
    </source>
</reference>
<evidence type="ECO:0000256" key="1">
    <source>
        <dbReference type="ARBA" id="ARBA00023015"/>
    </source>
</evidence>
<dbReference type="Proteomes" id="UP001500665">
    <property type="component" value="Unassembled WGS sequence"/>
</dbReference>
<dbReference type="PROSITE" id="PS51077">
    <property type="entry name" value="HTH_ICLR"/>
    <property type="match status" value="1"/>
</dbReference>
<dbReference type="InterPro" id="IPR036388">
    <property type="entry name" value="WH-like_DNA-bd_sf"/>
</dbReference>
<dbReference type="InterPro" id="IPR036390">
    <property type="entry name" value="WH_DNA-bd_sf"/>
</dbReference>
<evidence type="ECO:0000256" key="2">
    <source>
        <dbReference type="ARBA" id="ARBA00023125"/>
    </source>
</evidence>
<dbReference type="PANTHER" id="PTHR30136">
    <property type="entry name" value="HELIX-TURN-HELIX TRANSCRIPTIONAL REGULATOR, ICLR FAMILY"/>
    <property type="match status" value="1"/>
</dbReference>
<dbReference type="SMART" id="SM00346">
    <property type="entry name" value="HTH_ICLR"/>
    <property type="match status" value="1"/>
</dbReference>
<dbReference type="InterPro" id="IPR014757">
    <property type="entry name" value="Tscrpt_reg_IclR_C"/>
</dbReference>
<evidence type="ECO:0000259" key="4">
    <source>
        <dbReference type="PROSITE" id="PS51077"/>
    </source>
</evidence>
<dbReference type="EMBL" id="BAAAHH010000018">
    <property type="protein sequence ID" value="GAA0956954.1"/>
    <property type="molecule type" value="Genomic_DNA"/>
</dbReference>
<dbReference type="Gene3D" id="3.30.450.40">
    <property type="match status" value="1"/>
</dbReference>
<gene>
    <name evidence="6" type="ORF">GCM10009550_43620</name>
</gene>
<keyword evidence="1" id="KW-0805">Transcription regulation</keyword>
<dbReference type="Pfam" id="PF09339">
    <property type="entry name" value="HTH_IclR"/>
    <property type="match status" value="1"/>
</dbReference>
<feature type="domain" description="HTH iclR-type" evidence="4">
    <location>
        <begin position="10"/>
        <end position="69"/>
    </location>
</feature>
<evidence type="ECO:0000313" key="7">
    <source>
        <dbReference type="Proteomes" id="UP001500665"/>
    </source>
</evidence>
<evidence type="ECO:0000256" key="3">
    <source>
        <dbReference type="ARBA" id="ARBA00023163"/>
    </source>
</evidence>
<dbReference type="InterPro" id="IPR005471">
    <property type="entry name" value="Tscrpt_reg_IclR_N"/>
</dbReference>
<keyword evidence="7" id="KW-1185">Reference proteome</keyword>
<dbReference type="InterPro" id="IPR050707">
    <property type="entry name" value="HTH_MetabolicPath_Reg"/>
</dbReference>